<dbReference type="EMBL" id="MF405918">
    <property type="protein sequence ID" value="QKU33572.1"/>
    <property type="molecule type" value="Genomic_DNA"/>
</dbReference>
<name>A0A6N1NRZ2_9VIRU</name>
<protein>
    <submittedName>
        <fullName evidence="1">Putative ORFan</fullName>
    </submittedName>
</protein>
<organism evidence="1">
    <name type="scientific">Tupanvirus deep ocean</name>
    <dbReference type="NCBI Taxonomy" id="2126984"/>
    <lineage>
        <taxon>Viruses</taxon>
        <taxon>Varidnaviria</taxon>
        <taxon>Bamfordvirae</taxon>
        <taxon>Nucleocytoviricota</taxon>
        <taxon>Megaviricetes</taxon>
        <taxon>Imitervirales</taxon>
        <taxon>Mimiviridae</taxon>
        <taxon>Megamimivirinae</taxon>
        <taxon>Tupanvirus</taxon>
        <taxon>Tupanvirus altamarinense</taxon>
    </lineage>
</organism>
<proteinExistence type="predicted"/>
<dbReference type="GeneID" id="80516867"/>
<sequence length="137" mass="16045">MICGLPKCKKAAIKYGVCDFHKAWSFVPEDNELIRMIDTYKKLMMDLDKENENLREKNINVVDIQSCWDNGNINIRKNDFPEHFIKAGTIMEEMDVLFNKMQKNYDPKLVYNCTLKARHQCGPPCTCVHCKLKIKNK</sequence>
<dbReference type="RefSeq" id="YP_010780176.1">
    <property type="nucleotide sequence ID" value="NC_075038.1"/>
</dbReference>
<evidence type="ECO:0000313" key="1">
    <source>
        <dbReference type="EMBL" id="QKU33572.1"/>
    </source>
</evidence>
<accession>A0A6N1NRZ2</accession>
<reference evidence="1" key="1">
    <citation type="submission" date="2017-06" db="EMBL/GenBank/DDBJ databases">
        <authorList>
            <person name="Assis F.L."/>
            <person name="Abrahao J.S."/>
            <person name="Silva L."/>
            <person name="Khalil J.B."/>
            <person name="Rodrigues R."/>
            <person name="Silva L.S."/>
            <person name="Boratto P."/>
            <person name="Andrade M."/>
            <person name="Kroon E.G."/>
            <person name="Ribeiro B."/>
            <person name="Bergier I."/>
            <person name="Seligmann H."/>
            <person name="Ghigo E."/>
            <person name="Colson P."/>
            <person name="Levasseur A."/>
            <person name="Raoult D."/>
            <person name="Scola B.L."/>
        </authorList>
    </citation>
    <scope>NUCLEOTIDE SEQUENCE</scope>
    <source>
        <strain evidence="1">Deep ocean</strain>
    </source>
</reference>
<dbReference type="KEGG" id="vg:80516867"/>
<reference evidence="1" key="2">
    <citation type="journal article" date="2018" name="Nat. Commun.">
        <title>Tailed giant Tupanvirus possesses the most complete translational apparatus of the known virosphere.</title>
        <authorList>
            <person name="Abrahao J."/>
            <person name="Silva L."/>
            <person name="Silva L.S."/>
            <person name="Khalil J.Y.B."/>
            <person name="Rodrigues R."/>
            <person name="Arantes T."/>
            <person name="Assis F."/>
            <person name="Boratto P."/>
            <person name="Andrade M."/>
            <person name="Kroon E.G."/>
            <person name="Ribeiro B."/>
            <person name="Bergier I."/>
            <person name="Seligmann H."/>
            <person name="Ghigo E."/>
            <person name="Colson P."/>
            <person name="Levasseur A."/>
            <person name="Kroemer G."/>
            <person name="Raoult D."/>
            <person name="La Scola B."/>
        </authorList>
    </citation>
    <scope>NUCLEOTIDE SEQUENCE [LARGE SCALE GENOMIC DNA]</scope>
    <source>
        <strain evidence="1">Deep ocean</strain>
    </source>
</reference>